<dbReference type="InterPro" id="IPR029475">
    <property type="entry name" value="DUF6807"/>
</dbReference>
<name>A0A1H6XT37_9BACT</name>
<dbReference type="Proteomes" id="UP000199403">
    <property type="component" value="Unassembled WGS sequence"/>
</dbReference>
<dbReference type="Pfam" id="PF14100">
    <property type="entry name" value="DUF6807"/>
    <property type="match status" value="1"/>
</dbReference>
<sequence>MRDAMWPLKNNDMHMKSQALVFIAIISSSTMLFGQSNKKEAVTVQVNESEKKVDIVVGGELFTTYMYPDNIMKPVLWPVMSPEGNMLTRSYPLINKEGDRTDHPHHVGVWLNYGDVNGLDFWNNSEAISPERKGGYGTIYHQSVEKAKGGKGKAVLETKSLWKSPDNTTLLEEETEFAFQATEGMRIIDRTTSLTAAVDEVKFTDNKEGMFAIRVSRELELPTDKPTELMDSHGVKTRVEKMDNTLVKGNYRSSEGIEGGAVWSTRGRWMKLSSEINGEEVSLVIIDHPSNVGYPTYWHARDYGLFAANTLGQKVFSEGKNELNFSLNNGETATFKYRLVVASEDLSDEQINALADAYAKK</sequence>
<dbReference type="RefSeq" id="WP_244891147.1">
    <property type="nucleotide sequence ID" value="NZ_FNZH01000003.1"/>
</dbReference>
<evidence type="ECO:0000313" key="2">
    <source>
        <dbReference type="Proteomes" id="UP000199403"/>
    </source>
</evidence>
<keyword evidence="2" id="KW-1185">Reference proteome</keyword>
<accession>A0A1H6XT37</accession>
<protein>
    <submittedName>
        <fullName evidence="1">Methane oxygenase PmoA</fullName>
    </submittedName>
</protein>
<dbReference type="EMBL" id="FNZH01000003">
    <property type="protein sequence ID" value="SEJ31356.1"/>
    <property type="molecule type" value="Genomic_DNA"/>
</dbReference>
<dbReference type="AlphaFoldDB" id="A0A1H6XT37"/>
<organism evidence="1 2">
    <name type="scientific">Cyclobacterium xiamenense</name>
    <dbReference type="NCBI Taxonomy" id="1297121"/>
    <lineage>
        <taxon>Bacteria</taxon>
        <taxon>Pseudomonadati</taxon>
        <taxon>Bacteroidota</taxon>
        <taxon>Cytophagia</taxon>
        <taxon>Cytophagales</taxon>
        <taxon>Cyclobacteriaceae</taxon>
        <taxon>Cyclobacterium</taxon>
    </lineage>
</organism>
<evidence type="ECO:0000313" key="1">
    <source>
        <dbReference type="EMBL" id="SEJ31356.1"/>
    </source>
</evidence>
<dbReference type="STRING" id="1416801.SAMN05192553_103194"/>
<gene>
    <name evidence="1" type="ORF">SAMN05192553_103194</name>
</gene>
<proteinExistence type="predicted"/>
<reference evidence="2" key="1">
    <citation type="submission" date="2016-10" db="EMBL/GenBank/DDBJ databases">
        <authorList>
            <person name="Varghese N."/>
            <person name="Submissions S."/>
        </authorList>
    </citation>
    <scope>NUCLEOTIDE SEQUENCE [LARGE SCALE GENOMIC DNA]</scope>
    <source>
        <strain evidence="2">IBRC-M 10761</strain>
    </source>
</reference>